<feature type="domain" description="Histidine kinase" evidence="11">
    <location>
        <begin position="189"/>
        <end position="410"/>
    </location>
</feature>
<evidence type="ECO:0000256" key="5">
    <source>
        <dbReference type="ARBA" id="ARBA00022679"/>
    </source>
</evidence>
<dbReference type="SUPFAM" id="SSF47384">
    <property type="entry name" value="Homodimeric domain of signal transducing histidine kinase"/>
    <property type="match status" value="1"/>
</dbReference>
<dbReference type="CDD" id="cd16922">
    <property type="entry name" value="HATPase_EvgS-ArcB-TorS-like"/>
    <property type="match status" value="1"/>
</dbReference>
<keyword evidence="6 13" id="KW-0418">Kinase</keyword>
<evidence type="ECO:0000313" key="13">
    <source>
        <dbReference type="EMBL" id="MBE9116132.1"/>
    </source>
</evidence>
<dbReference type="InterPro" id="IPR004358">
    <property type="entry name" value="Sig_transdc_His_kin-like_C"/>
</dbReference>
<evidence type="ECO:0000256" key="4">
    <source>
        <dbReference type="ARBA" id="ARBA00022553"/>
    </source>
</evidence>
<evidence type="ECO:0000256" key="9">
    <source>
        <dbReference type="PROSITE-ProRule" id="PRU00169"/>
    </source>
</evidence>
<dbReference type="Pfam" id="PF00512">
    <property type="entry name" value="HisKA"/>
    <property type="match status" value="1"/>
</dbReference>
<keyword evidence="10" id="KW-0175">Coiled coil</keyword>
<dbReference type="FunFam" id="1.10.287.130:FF:000001">
    <property type="entry name" value="Two-component sensor histidine kinase"/>
    <property type="match status" value="1"/>
</dbReference>
<dbReference type="PANTHER" id="PTHR43047:SF72">
    <property type="entry name" value="OSMOSENSING HISTIDINE PROTEIN KINASE SLN1"/>
    <property type="match status" value="1"/>
</dbReference>
<dbReference type="PROSITE" id="PS50110">
    <property type="entry name" value="RESPONSE_REGULATORY"/>
    <property type="match status" value="1"/>
</dbReference>
<feature type="domain" description="Response regulatory" evidence="12">
    <location>
        <begin position="12"/>
        <end position="128"/>
    </location>
</feature>
<evidence type="ECO:0000256" key="1">
    <source>
        <dbReference type="ARBA" id="ARBA00000085"/>
    </source>
</evidence>
<keyword evidence="14" id="KW-1185">Reference proteome</keyword>
<feature type="modified residue" description="4-aspartylphosphate" evidence="9">
    <location>
        <position position="61"/>
    </location>
</feature>
<feature type="coiled-coil region" evidence="10">
    <location>
        <begin position="134"/>
        <end position="172"/>
    </location>
</feature>
<gene>
    <name evidence="13" type="ORF">IQ249_09515</name>
</gene>
<evidence type="ECO:0000256" key="6">
    <source>
        <dbReference type="ARBA" id="ARBA00022777"/>
    </source>
</evidence>
<dbReference type="Gene3D" id="1.10.287.130">
    <property type="match status" value="1"/>
</dbReference>
<keyword evidence="4 9" id="KW-0597">Phosphoprotein</keyword>
<dbReference type="SMART" id="SM00387">
    <property type="entry name" value="HATPase_c"/>
    <property type="match status" value="1"/>
</dbReference>
<dbReference type="Pfam" id="PF02518">
    <property type="entry name" value="HATPase_c"/>
    <property type="match status" value="1"/>
</dbReference>
<dbReference type="PROSITE" id="PS50109">
    <property type="entry name" value="HIS_KIN"/>
    <property type="match status" value="1"/>
</dbReference>
<evidence type="ECO:0000259" key="12">
    <source>
        <dbReference type="PROSITE" id="PS50110"/>
    </source>
</evidence>
<name>A0A8J7ISF6_9CYAN</name>
<dbReference type="EMBL" id="JADEWZ010000011">
    <property type="protein sequence ID" value="MBE9116132.1"/>
    <property type="molecule type" value="Genomic_DNA"/>
</dbReference>
<dbReference type="SMART" id="SM00448">
    <property type="entry name" value="REC"/>
    <property type="match status" value="1"/>
</dbReference>
<dbReference type="EC" id="2.7.13.3" evidence="3"/>
<dbReference type="InterPro" id="IPR036890">
    <property type="entry name" value="HATPase_C_sf"/>
</dbReference>
<dbReference type="InterPro" id="IPR036097">
    <property type="entry name" value="HisK_dim/P_sf"/>
</dbReference>
<dbReference type="FunFam" id="3.30.565.10:FF:000010">
    <property type="entry name" value="Sensor histidine kinase RcsC"/>
    <property type="match status" value="1"/>
</dbReference>
<evidence type="ECO:0000256" key="3">
    <source>
        <dbReference type="ARBA" id="ARBA00012438"/>
    </source>
</evidence>
<dbReference type="SUPFAM" id="SSF52172">
    <property type="entry name" value="CheY-like"/>
    <property type="match status" value="1"/>
</dbReference>
<dbReference type="GO" id="GO:0005886">
    <property type="term" value="C:plasma membrane"/>
    <property type="evidence" value="ECO:0007669"/>
    <property type="project" value="TreeGrafter"/>
</dbReference>
<dbReference type="SMART" id="SM00388">
    <property type="entry name" value="HisKA"/>
    <property type="match status" value="1"/>
</dbReference>
<evidence type="ECO:0000256" key="7">
    <source>
        <dbReference type="ARBA" id="ARBA00023012"/>
    </source>
</evidence>
<comment type="caution">
    <text evidence="13">The sequence shown here is derived from an EMBL/GenBank/DDBJ whole genome shotgun (WGS) entry which is preliminary data.</text>
</comment>
<proteinExistence type="inferred from homology"/>
<dbReference type="PRINTS" id="PR00344">
    <property type="entry name" value="BCTRLSENSOR"/>
</dbReference>
<evidence type="ECO:0000259" key="11">
    <source>
        <dbReference type="PROSITE" id="PS50109"/>
    </source>
</evidence>
<reference evidence="13" key="1">
    <citation type="submission" date="2020-10" db="EMBL/GenBank/DDBJ databases">
        <authorList>
            <person name="Castelo-Branco R."/>
            <person name="Eusebio N."/>
            <person name="Adriana R."/>
            <person name="Vieira A."/>
            <person name="Brugerolle De Fraissinette N."/>
            <person name="Rezende De Castro R."/>
            <person name="Schneider M.P."/>
            <person name="Vasconcelos V."/>
            <person name="Leao P.N."/>
        </authorList>
    </citation>
    <scope>NUCLEOTIDE SEQUENCE</scope>
    <source>
        <strain evidence="13">LEGE 07157</strain>
    </source>
</reference>
<dbReference type="Gene3D" id="3.30.565.10">
    <property type="entry name" value="Histidine kinase-like ATPase, C-terminal domain"/>
    <property type="match status" value="1"/>
</dbReference>
<dbReference type="InterPro" id="IPR003661">
    <property type="entry name" value="HisK_dim/P_dom"/>
</dbReference>
<accession>A0A8J7ISF6</accession>
<organism evidence="13 14">
    <name type="scientific">Lusitaniella coriacea LEGE 07157</name>
    <dbReference type="NCBI Taxonomy" id="945747"/>
    <lineage>
        <taxon>Bacteria</taxon>
        <taxon>Bacillati</taxon>
        <taxon>Cyanobacteriota</taxon>
        <taxon>Cyanophyceae</taxon>
        <taxon>Spirulinales</taxon>
        <taxon>Lusitaniellaceae</taxon>
        <taxon>Lusitaniella</taxon>
    </lineage>
</organism>
<keyword evidence="5" id="KW-0808">Transferase</keyword>
<dbReference type="InterPro" id="IPR001789">
    <property type="entry name" value="Sig_transdc_resp-reg_receiver"/>
</dbReference>
<evidence type="ECO:0000256" key="2">
    <source>
        <dbReference type="ARBA" id="ARBA00006402"/>
    </source>
</evidence>
<dbReference type="Pfam" id="PF00072">
    <property type="entry name" value="Response_reg"/>
    <property type="match status" value="1"/>
</dbReference>
<dbReference type="CDD" id="cd00082">
    <property type="entry name" value="HisKA"/>
    <property type="match status" value="1"/>
</dbReference>
<dbReference type="SUPFAM" id="SSF55874">
    <property type="entry name" value="ATPase domain of HSP90 chaperone/DNA topoisomerase II/histidine kinase"/>
    <property type="match status" value="1"/>
</dbReference>
<evidence type="ECO:0000313" key="14">
    <source>
        <dbReference type="Proteomes" id="UP000654482"/>
    </source>
</evidence>
<comment type="similarity">
    <text evidence="2">In the N-terminal section; belongs to the phytochrome family.</text>
</comment>
<dbReference type="InterPro" id="IPR003594">
    <property type="entry name" value="HATPase_dom"/>
</dbReference>
<evidence type="ECO:0000256" key="8">
    <source>
        <dbReference type="ARBA" id="ARBA00074306"/>
    </source>
</evidence>
<evidence type="ECO:0000256" key="10">
    <source>
        <dbReference type="SAM" id="Coils"/>
    </source>
</evidence>
<dbReference type="CDD" id="cd19920">
    <property type="entry name" value="REC_PA4781-like"/>
    <property type="match status" value="1"/>
</dbReference>
<dbReference type="GO" id="GO:0009927">
    <property type="term" value="F:histidine phosphotransfer kinase activity"/>
    <property type="evidence" value="ECO:0007669"/>
    <property type="project" value="TreeGrafter"/>
</dbReference>
<keyword evidence="7" id="KW-0902">Two-component regulatory system</keyword>
<dbReference type="AlphaFoldDB" id="A0A8J7ISF6"/>
<dbReference type="PANTHER" id="PTHR43047">
    <property type="entry name" value="TWO-COMPONENT HISTIDINE PROTEIN KINASE"/>
    <property type="match status" value="1"/>
</dbReference>
<dbReference type="RefSeq" id="WP_194029219.1">
    <property type="nucleotide sequence ID" value="NZ_JADEWZ010000011.1"/>
</dbReference>
<dbReference type="GO" id="GO:0000155">
    <property type="term" value="F:phosphorelay sensor kinase activity"/>
    <property type="evidence" value="ECO:0007669"/>
    <property type="project" value="InterPro"/>
</dbReference>
<dbReference type="InterPro" id="IPR005467">
    <property type="entry name" value="His_kinase_dom"/>
</dbReference>
<comment type="catalytic activity">
    <reaction evidence="1">
        <text>ATP + protein L-histidine = ADP + protein N-phospho-L-histidine.</text>
        <dbReference type="EC" id="2.7.13.3"/>
    </reaction>
</comment>
<sequence length="424" mass="47228">MTEERLVSEKGEILLVDDTPNNLRVLSAMLSQQDYIVRKALNGQRAIASAQADPPDLILLDIKMPDMDGYEVCQQLKADETTRHIPVIFISALNDVLDKVQAFAVGGVDYITKPFQAEEVLARVKTQVTLHQLTQKLEKRVEERTTELMQALKELQQAQQQLERSFEETIGAKEAAESANRAKSQFISNMSHELRTPLNAIIGYSQLLQMMVKDSASDWSNEIQQIYNAGNNLLTLVNNILKVSRIEAGYQDLDLKEIEVLLLAQDAIATVQPLAEKNGNTLELDPTNDLGNVYGDFHKVQQSLLNILNNACKFTAQGKIALKMTRHEELDPASISFQVQDTGIGIPPEHRERIFQPFTQVDESDKRMYGGAGLGLAIAQKFCQMMGGKITVESELGQGSTFTLWLPVDVRTAQETLTSNKVLS</sequence>
<protein>
    <recommendedName>
        <fullName evidence="8">Circadian input-output histidine kinase CikA</fullName>
        <ecNumber evidence="3">2.7.13.3</ecNumber>
    </recommendedName>
</protein>
<dbReference type="InterPro" id="IPR011006">
    <property type="entry name" value="CheY-like_superfamily"/>
</dbReference>
<dbReference type="Proteomes" id="UP000654482">
    <property type="component" value="Unassembled WGS sequence"/>
</dbReference>
<dbReference type="Gene3D" id="3.40.50.2300">
    <property type="match status" value="1"/>
</dbReference>